<dbReference type="Gene3D" id="1.25.40.10">
    <property type="entry name" value="Tetratricopeptide repeat domain"/>
    <property type="match status" value="1"/>
</dbReference>
<dbReference type="SUPFAM" id="SSF48452">
    <property type="entry name" value="TPR-like"/>
    <property type="match status" value="1"/>
</dbReference>
<evidence type="ECO:0000313" key="3">
    <source>
        <dbReference type="Proteomes" id="UP001212498"/>
    </source>
</evidence>
<gene>
    <name evidence="2" type="ORF">OUY24_33215</name>
</gene>
<organism evidence="2 3">
    <name type="scientific">Nonomuraea ferruginea</name>
    <dbReference type="NCBI Taxonomy" id="46174"/>
    <lineage>
        <taxon>Bacteria</taxon>
        <taxon>Bacillati</taxon>
        <taxon>Actinomycetota</taxon>
        <taxon>Actinomycetes</taxon>
        <taxon>Streptosporangiales</taxon>
        <taxon>Streptosporangiaceae</taxon>
        <taxon>Nonomuraea</taxon>
    </lineage>
</organism>
<dbReference type="Proteomes" id="UP001212498">
    <property type="component" value="Unassembled WGS sequence"/>
</dbReference>
<name>A0ABT4T7L8_9ACTN</name>
<feature type="compositionally biased region" description="Polar residues" evidence="1">
    <location>
        <begin position="439"/>
        <end position="457"/>
    </location>
</feature>
<comment type="caution">
    <text evidence="2">The sequence shown here is derived from an EMBL/GenBank/DDBJ whole genome shotgun (WGS) entry which is preliminary data.</text>
</comment>
<proteinExistence type="predicted"/>
<dbReference type="EMBL" id="JAPNUD010000141">
    <property type="protein sequence ID" value="MDA0645511.1"/>
    <property type="molecule type" value="Genomic_DNA"/>
</dbReference>
<feature type="non-terminal residue" evidence="2">
    <location>
        <position position="836"/>
    </location>
</feature>
<dbReference type="InterPro" id="IPR027417">
    <property type="entry name" value="P-loop_NTPase"/>
</dbReference>
<sequence>MPASLGVEFSGSPPGAFRLGFSGAALLAEPTGQLVGVVVSWYEDGHADVVPVEALLLDDTFRAWVEGDALPASGLLEDVSGDERVVLLPDLLEPATGEPPENCPDWSLPVARHAVVPFVGRKAELTALRNWAAGPEPLSAALITGPGGSGKSRLAVELCAELSAAGWDAGLLPATALVGPLSDPAVRLDASRPTLLVLDFPEPSAALVAELVRGLAAHRHNPRIRLLLVARTSVGAAPPPAAWWRRLDTAAGGRLKRLIRATVRLEDHPLTLPERAGHAAAAIRAFATRPGAGDGLDRIRPFPLDDPLYAVPLRVHLAALMRVRGHEAGPGNELVHRFLNRERERWSASPGAPDDGVAGAAMAVALLFAPSPRELRALLSVVPGLEEDRRAEVAAWVAGLFPPDLRGGRPSEQRVPAVQGGWPPEQQASAVQNERRSEQQVPAVQSERLAQQQTPDAQGSRVPDVRGGWFSSRRLASDGQGLSGGLVIDVPDVVVGQVLEETAGLESLVTAVHDHPGRTAAHLARMLDVLRVCADHGRVRVALGSLVVHRLDRMLCEAAMGPGEQLGDRLNAVLQLLRDEPEVAGAVAALPPWQAGHPGVRALRVTLAEMLVERLRGGKRADVATALSTASAWLAAAGRLPEAVAAAGEAAEIFAAAPPYEQAEGQAEALFNQTACLLLSGVPELAVRPAREAAARFRILVEEDPRYAAHAERAQYNLACALAGTGRLREAVSAFLAAGGDVLLAGDMEAVLSVLPDPAGVSPGLSYETPSYGEAAGVHQGVPSTGPSPYDRAPGVREGASPSGPPPYGRAAGVYLDDGAPYVSARRAGVPLGVGD</sequence>
<keyword evidence="3" id="KW-1185">Reference proteome</keyword>
<dbReference type="InterPro" id="IPR011990">
    <property type="entry name" value="TPR-like_helical_dom_sf"/>
</dbReference>
<protein>
    <recommendedName>
        <fullName evidence="4">Tetratricopeptide repeat protein</fullName>
    </recommendedName>
</protein>
<accession>A0ABT4T7L8</accession>
<feature type="region of interest" description="Disordered" evidence="1">
    <location>
        <begin position="772"/>
        <end position="812"/>
    </location>
</feature>
<evidence type="ECO:0000313" key="2">
    <source>
        <dbReference type="EMBL" id="MDA0645511.1"/>
    </source>
</evidence>
<dbReference type="Gene3D" id="3.40.50.300">
    <property type="entry name" value="P-loop containing nucleotide triphosphate hydrolases"/>
    <property type="match status" value="1"/>
</dbReference>
<reference evidence="2 3" key="1">
    <citation type="submission" date="2022-11" db="EMBL/GenBank/DDBJ databases">
        <title>Nonomuraea corallina sp. nov., a new species of the genus Nonomuraea isolated from sea side sediment in Thai sea.</title>
        <authorList>
            <person name="Ngamcharungchit C."/>
            <person name="Matsumoto A."/>
            <person name="Suriyachadkun C."/>
            <person name="Panbangred W."/>
            <person name="Inahashi Y."/>
            <person name="Intra B."/>
        </authorList>
    </citation>
    <scope>NUCLEOTIDE SEQUENCE [LARGE SCALE GENOMIC DNA]</scope>
    <source>
        <strain evidence="2 3">DSM 43553</strain>
    </source>
</reference>
<evidence type="ECO:0000256" key="1">
    <source>
        <dbReference type="SAM" id="MobiDB-lite"/>
    </source>
</evidence>
<feature type="region of interest" description="Disordered" evidence="1">
    <location>
        <begin position="406"/>
        <end position="464"/>
    </location>
</feature>
<evidence type="ECO:0008006" key="4">
    <source>
        <dbReference type="Google" id="ProtNLM"/>
    </source>
</evidence>
<dbReference type="SUPFAM" id="SSF52540">
    <property type="entry name" value="P-loop containing nucleoside triphosphate hydrolases"/>
    <property type="match status" value="1"/>
</dbReference>